<dbReference type="EMBL" id="DVMN01000066">
    <property type="protein sequence ID" value="HIU21345.1"/>
    <property type="molecule type" value="Genomic_DNA"/>
</dbReference>
<proteinExistence type="predicted"/>
<reference evidence="1" key="2">
    <citation type="journal article" date="2021" name="PeerJ">
        <title>Extensive microbial diversity within the chicken gut microbiome revealed by metagenomics and culture.</title>
        <authorList>
            <person name="Gilroy R."/>
            <person name="Ravi A."/>
            <person name="Getino M."/>
            <person name="Pursley I."/>
            <person name="Horton D.L."/>
            <person name="Alikhan N.F."/>
            <person name="Baker D."/>
            <person name="Gharbi K."/>
            <person name="Hall N."/>
            <person name="Watson M."/>
            <person name="Adriaenssens E.M."/>
            <person name="Foster-Nyarko E."/>
            <person name="Jarju S."/>
            <person name="Secka A."/>
            <person name="Antonio M."/>
            <person name="Oren A."/>
            <person name="Chaudhuri R.R."/>
            <person name="La Ragione R."/>
            <person name="Hildebrand F."/>
            <person name="Pallen M.J."/>
        </authorList>
    </citation>
    <scope>NUCLEOTIDE SEQUENCE</scope>
    <source>
        <strain evidence="1">1063</strain>
    </source>
</reference>
<reference evidence="1" key="1">
    <citation type="submission" date="2020-10" db="EMBL/GenBank/DDBJ databases">
        <authorList>
            <person name="Gilroy R."/>
        </authorList>
    </citation>
    <scope>NUCLEOTIDE SEQUENCE</scope>
    <source>
        <strain evidence="1">1063</strain>
    </source>
</reference>
<protein>
    <submittedName>
        <fullName evidence="1">DUF3793 family protein</fullName>
    </submittedName>
</protein>
<organism evidence="1 2">
    <name type="scientific">Candidatus Limadaptatus stercorigallinarum</name>
    <dbReference type="NCBI Taxonomy" id="2840845"/>
    <lineage>
        <taxon>Bacteria</taxon>
        <taxon>Bacillati</taxon>
        <taxon>Bacillota</taxon>
        <taxon>Clostridia</taxon>
        <taxon>Eubacteriales</taxon>
        <taxon>Candidatus Limadaptatus</taxon>
    </lineage>
</organism>
<dbReference type="Proteomes" id="UP000824088">
    <property type="component" value="Unassembled WGS sequence"/>
</dbReference>
<evidence type="ECO:0000313" key="1">
    <source>
        <dbReference type="EMBL" id="HIU21345.1"/>
    </source>
</evidence>
<dbReference type="InterPro" id="IPR024523">
    <property type="entry name" value="DUF3793"/>
</dbReference>
<dbReference type="AlphaFoldDB" id="A0A9D1HU37"/>
<gene>
    <name evidence="1" type="ORF">IAD51_03800</name>
</gene>
<accession>A0A9D1HU37</accession>
<sequence>MSEAEYSLCKNCCLTLGSLKAGSLFTCPDACRRHIRACLGKFRERGIRFAEMNEFGGKRLFYVYDAAMTEALLRDAETAEFLESRGYDCASLHSAVAELRARIRRGGEFPHEIGVFLGYALDDVKAFIADPAGGELIAGYWKVYSDVPAKKKLFGAYRSYCENVFGKLVSGQPLLTLFQ</sequence>
<evidence type="ECO:0000313" key="2">
    <source>
        <dbReference type="Proteomes" id="UP000824088"/>
    </source>
</evidence>
<comment type="caution">
    <text evidence="1">The sequence shown here is derived from an EMBL/GenBank/DDBJ whole genome shotgun (WGS) entry which is preliminary data.</text>
</comment>
<name>A0A9D1HU37_9FIRM</name>
<dbReference type="Pfam" id="PF12672">
    <property type="entry name" value="DUF3793"/>
    <property type="match status" value="1"/>
</dbReference>